<dbReference type="SMART" id="SM00463">
    <property type="entry name" value="SMR"/>
    <property type="match status" value="1"/>
</dbReference>
<feature type="binding site" evidence="7">
    <location>
        <begin position="335"/>
        <end position="342"/>
    </location>
    <ligand>
        <name>ATP</name>
        <dbReference type="ChEBI" id="CHEBI:30616"/>
    </ligand>
</feature>
<dbReference type="SUPFAM" id="SSF48334">
    <property type="entry name" value="DNA repair protein MutS, domain III"/>
    <property type="match status" value="1"/>
</dbReference>
<keyword evidence="1 7" id="KW-0699">rRNA-binding</keyword>
<feature type="coiled-coil region" evidence="8">
    <location>
        <begin position="512"/>
        <end position="611"/>
    </location>
</feature>
<gene>
    <name evidence="11" type="primary">mutSB</name>
    <name evidence="7" type="synonym">mutS2</name>
    <name evidence="7" type="synonym">rqcU</name>
    <name evidence="11" type="ORF">BTBSAS_30032</name>
    <name evidence="10" type="ORF">CNY62_02810</name>
</gene>
<dbReference type="GO" id="GO:0045910">
    <property type="term" value="P:negative regulation of DNA recombination"/>
    <property type="evidence" value="ECO:0007669"/>
    <property type="project" value="InterPro"/>
</dbReference>
<dbReference type="PIRSF" id="PIRSF005814">
    <property type="entry name" value="MutS_YshD"/>
    <property type="match status" value="1"/>
</dbReference>
<keyword evidence="3 7" id="KW-0378">Hydrolase</keyword>
<dbReference type="Proteomes" id="UP000270190">
    <property type="component" value="Unassembled WGS sequence"/>
</dbReference>
<dbReference type="GeneID" id="66538039"/>
<dbReference type="STRING" id="2756.BFR44_01075"/>
<dbReference type="InterPro" id="IPR036187">
    <property type="entry name" value="DNA_mismatch_repair_MutS_sf"/>
</dbReference>
<name>A0A1D2L830_BROTH</name>
<evidence type="ECO:0000313" key="10">
    <source>
        <dbReference type="EMBL" id="ATF25409.1"/>
    </source>
</evidence>
<evidence type="ECO:0000256" key="4">
    <source>
        <dbReference type="ARBA" id="ARBA00022840"/>
    </source>
</evidence>
<dbReference type="GO" id="GO:0043023">
    <property type="term" value="F:ribosomal large subunit binding"/>
    <property type="evidence" value="ECO:0007669"/>
    <property type="project" value="UniProtKB-UniRule"/>
</dbReference>
<dbReference type="GO" id="GO:0004519">
    <property type="term" value="F:endonuclease activity"/>
    <property type="evidence" value="ECO:0007669"/>
    <property type="project" value="UniProtKB-UniRule"/>
</dbReference>
<organism evidence="10 12">
    <name type="scientific">Brochothrix thermosphacta</name>
    <name type="common">Microbacterium thermosphactum</name>
    <dbReference type="NCBI Taxonomy" id="2756"/>
    <lineage>
        <taxon>Bacteria</taxon>
        <taxon>Bacillati</taxon>
        <taxon>Bacillota</taxon>
        <taxon>Bacilli</taxon>
        <taxon>Bacillales</taxon>
        <taxon>Listeriaceae</taxon>
        <taxon>Brochothrix</taxon>
    </lineage>
</organism>
<keyword evidence="5 7" id="KW-0694">RNA-binding</keyword>
<dbReference type="EMBL" id="CP023483">
    <property type="protein sequence ID" value="ATF25409.1"/>
    <property type="molecule type" value="Genomic_DNA"/>
</dbReference>
<dbReference type="Pfam" id="PF00488">
    <property type="entry name" value="MutS_V"/>
    <property type="match status" value="1"/>
</dbReference>
<dbReference type="GO" id="GO:0016887">
    <property type="term" value="F:ATP hydrolysis activity"/>
    <property type="evidence" value="ECO:0007669"/>
    <property type="project" value="InterPro"/>
</dbReference>
<dbReference type="EC" id="3.1.-.-" evidence="7"/>
<proteinExistence type="inferred from homology"/>
<evidence type="ECO:0000256" key="7">
    <source>
        <dbReference type="HAMAP-Rule" id="MF_00092"/>
    </source>
</evidence>
<dbReference type="GO" id="GO:0006298">
    <property type="term" value="P:mismatch repair"/>
    <property type="evidence" value="ECO:0007669"/>
    <property type="project" value="InterPro"/>
</dbReference>
<keyword evidence="6 7" id="KW-0238">DNA-binding</keyword>
<dbReference type="EC" id="3.6.4.-" evidence="7"/>
<dbReference type="InterPro" id="IPR046893">
    <property type="entry name" value="MSSS"/>
</dbReference>
<keyword evidence="7 10" id="KW-0255">Endonuclease</keyword>
<evidence type="ECO:0000313" key="13">
    <source>
        <dbReference type="Proteomes" id="UP000270190"/>
    </source>
</evidence>
<evidence type="ECO:0000313" key="12">
    <source>
        <dbReference type="Proteomes" id="UP000243591"/>
    </source>
</evidence>
<comment type="function">
    <text evidence="7">Acts as a ribosome collision sensor, splitting the ribosome into its 2 subunits. Detects stalled/collided 70S ribosomes which it binds and splits by an ATP-hydrolysis driven conformational change. Acts upstream of the ribosome quality control system (RQC), a ribosome-associated complex that mediates the extraction of incompletely synthesized nascent chains from stalled ribosomes and their subsequent degradation. Probably generates substrates for RQC.</text>
</comment>
<dbReference type="OrthoDB" id="9808166at2"/>
<keyword evidence="7" id="KW-0540">Nuclease</keyword>
<reference evidence="11" key="2">
    <citation type="submission" date="2018-04" db="EMBL/GenBank/DDBJ databases">
        <authorList>
            <person name="Go L.Y."/>
            <person name="Mitchell J.A."/>
        </authorList>
    </citation>
    <scope>NUCLEOTIDE SEQUENCE</scope>
    <source>
        <strain evidence="11">BSAS1 3</strain>
    </source>
</reference>
<dbReference type="InterPro" id="IPR036063">
    <property type="entry name" value="Smr_dom_sf"/>
</dbReference>
<dbReference type="GO" id="GO:0030983">
    <property type="term" value="F:mismatched DNA binding"/>
    <property type="evidence" value="ECO:0007669"/>
    <property type="project" value="InterPro"/>
</dbReference>
<dbReference type="HAMAP" id="MF_00092">
    <property type="entry name" value="MutS2"/>
    <property type="match status" value="1"/>
</dbReference>
<reference evidence="10 12" key="1">
    <citation type="submission" date="2017-09" db="EMBL/GenBank/DDBJ databases">
        <title>Complete Genome Sequences of Two Strains of the Meat Spoilage Bacterium Brochothrix thermosphacta Isolated from Ground Chicken.</title>
        <authorList>
            <person name="Paoli G.C."/>
            <person name="Wijey C."/>
            <person name="Chen C.-Y."/>
            <person name="Nguyen L."/>
            <person name="Yan X."/>
            <person name="Irwin P.L."/>
        </authorList>
    </citation>
    <scope>NUCLEOTIDE SEQUENCE [LARGE SCALE GENOMIC DNA]</scope>
    <source>
        <strain evidence="10 12">BI</strain>
    </source>
</reference>
<evidence type="ECO:0000256" key="5">
    <source>
        <dbReference type="ARBA" id="ARBA00022884"/>
    </source>
</evidence>
<dbReference type="SMART" id="SM00533">
    <property type="entry name" value="MUTSd"/>
    <property type="match status" value="1"/>
</dbReference>
<evidence type="ECO:0000256" key="6">
    <source>
        <dbReference type="ARBA" id="ARBA00023125"/>
    </source>
</evidence>
<dbReference type="GO" id="GO:0140664">
    <property type="term" value="F:ATP-dependent DNA damage sensor activity"/>
    <property type="evidence" value="ECO:0007669"/>
    <property type="project" value="InterPro"/>
</dbReference>
<dbReference type="SUPFAM" id="SSF52540">
    <property type="entry name" value="P-loop containing nucleoside triphosphate hydrolases"/>
    <property type="match status" value="1"/>
</dbReference>
<dbReference type="RefSeq" id="WP_029092400.1">
    <property type="nucleotide sequence ID" value="NZ_CBCPKC010000002.1"/>
</dbReference>
<dbReference type="InterPro" id="IPR027417">
    <property type="entry name" value="P-loop_NTPase"/>
</dbReference>
<dbReference type="SMART" id="SM00534">
    <property type="entry name" value="MUTSac"/>
    <property type="match status" value="1"/>
</dbReference>
<reference evidence="13" key="3">
    <citation type="submission" date="2018-04" db="EMBL/GenBank/DDBJ databases">
        <authorList>
            <person name="Illikoud N."/>
        </authorList>
    </citation>
    <scope>NUCLEOTIDE SEQUENCE [LARGE SCALE GENOMIC DNA]</scope>
</reference>
<feature type="domain" description="Smr" evidence="9">
    <location>
        <begin position="709"/>
        <end position="784"/>
    </location>
</feature>
<evidence type="ECO:0000259" key="9">
    <source>
        <dbReference type="PROSITE" id="PS50828"/>
    </source>
</evidence>
<dbReference type="GO" id="GO:0005524">
    <property type="term" value="F:ATP binding"/>
    <property type="evidence" value="ECO:0007669"/>
    <property type="project" value="UniProtKB-UniRule"/>
</dbReference>
<dbReference type="PANTHER" id="PTHR48466">
    <property type="entry name" value="OS10G0509000 PROTEIN-RELATED"/>
    <property type="match status" value="1"/>
</dbReference>
<sequence>MNKKVEVVLEFEKIKQSLIEQVVSSLGEKYIRTLKPATDIETVQERLAQTDEAAKVLRLRGEAPLAGIHDVGMALKRLEIGADLNGTELYQVARNLQVARLFKQFIMQFEAGGIDMPALTALAETLVPLEDIEKQVLDAIDETGYVTDSASLDLRAIRGALVRSEGNVREKLEGIVRSKSASKMLSDSIITIRNDRYVIPVKIEYKSQFGGIVHDQSASGQTLFIEPQAVVELNNERRELQVKERHEVARILKELSAAVEPYSADISENTKQLGFFDFTFAKARLGKNMSAVTPIMNDELRVNLIQARHPLINPDDIVPNDIYVGGDFNALIITGPNTGGKTITLKTLGLLAMMAQSGLQIPAEVNSELPIYSRIFADIGDEQSIEQSLSTFSSHMTNIVQIFKEVDEKSLVLFDELGAGTDPQEGAALAISILDAMNQTGAQIMATTHYPELKAFAYNRNYTMNASVEFDVETLRPTYRLQIGIPGRSNAFDISQRLGLPDDVIENARGLVDEDSADLNNMIAELEDMRQQAEVRFEEAVETVQEASVLKRELEEALAEYEVNKNRLLEHANSKANAVILNAEETADKIIKELREMQQQQRSNLKDHELIERRHQLSEARPKTLKKGPIVKPKKVNHEFAPGDTVRIESLGQKGELLNRIDKKSWQVQVGHMKTTIKENNMTYVETEKPKEQRFLTTIKRDSHVKTELDLRGQRYEDAVHQLDKYLDEALLAGYAQVSIIHGKGTGALRQGVQDYLKGHRLVKSYHYGAANEGGNGMTVAVLK</sequence>
<dbReference type="PROSITE" id="PS00486">
    <property type="entry name" value="DNA_MISMATCH_REPAIR_2"/>
    <property type="match status" value="1"/>
</dbReference>
<dbReference type="NCBIfam" id="TIGR01069">
    <property type="entry name" value="mutS2"/>
    <property type="match status" value="1"/>
</dbReference>
<dbReference type="PROSITE" id="PS50828">
    <property type="entry name" value="SMR"/>
    <property type="match status" value="1"/>
</dbReference>
<evidence type="ECO:0000256" key="3">
    <source>
        <dbReference type="ARBA" id="ARBA00022801"/>
    </source>
</evidence>
<dbReference type="AlphaFoldDB" id="A0A1D2L830"/>
<comment type="function">
    <text evidence="7">Endonuclease that is involved in the suppression of homologous recombination and thus may have a key role in the control of bacterial genetic diversity.</text>
</comment>
<dbReference type="InterPro" id="IPR045076">
    <property type="entry name" value="MutS"/>
</dbReference>
<dbReference type="CDD" id="cd03280">
    <property type="entry name" value="ABC_MutS2"/>
    <property type="match status" value="1"/>
</dbReference>
<dbReference type="Proteomes" id="UP000243591">
    <property type="component" value="Chromosome"/>
</dbReference>
<dbReference type="GO" id="GO:0019843">
    <property type="term" value="F:rRNA binding"/>
    <property type="evidence" value="ECO:0007669"/>
    <property type="project" value="UniProtKB-UniRule"/>
</dbReference>
<keyword evidence="4 7" id="KW-0067">ATP-binding</keyword>
<dbReference type="Pfam" id="PF01713">
    <property type="entry name" value="Smr"/>
    <property type="match status" value="1"/>
</dbReference>
<dbReference type="FunFam" id="3.40.50.300:FF:000830">
    <property type="entry name" value="Endonuclease MutS2"/>
    <property type="match status" value="1"/>
</dbReference>
<dbReference type="InterPro" id="IPR005747">
    <property type="entry name" value="MutS2"/>
</dbReference>
<keyword evidence="8" id="KW-0175">Coiled coil</keyword>
<evidence type="ECO:0000256" key="2">
    <source>
        <dbReference type="ARBA" id="ARBA00022741"/>
    </source>
</evidence>
<keyword evidence="12" id="KW-1185">Reference proteome</keyword>
<dbReference type="InterPro" id="IPR007696">
    <property type="entry name" value="DNA_mismatch_repair_MutS_core"/>
</dbReference>
<dbReference type="PANTHER" id="PTHR48466:SF2">
    <property type="entry name" value="OS10G0509000 PROTEIN"/>
    <property type="match status" value="1"/>
</dbReference>
<dbReference type="EMBL" id="OUNC01000023">
    <property type="protein sequence ID" value="SPP28714.1"/>
    <property type="molecule type" value="Genomic_DNA"/>
</dbReference>
<dbReference type="Gene3D" id="3.40.50.300">
    <property type="entry name" value="P-loop containing nucleotide triphosphate hydrolases"/>
    <property type="match status" value="1"/>
</dbReference>
<evidence type="ECO:0000256" key="8">
    <source>
        <dbReference type="SAM" id="Coils"/>
    </source>
</evidence>
<dbReference type="SUPFAM" id="SSF160443">
    <property type="entry name" value="SMR domain-like"/>
    <property type="match status" value="1"/>
</dbReference>
<evidence type="ECO:0000313" key="11">
    <source>
        <dbReference type="EMBL" id="SPP28714.1"/>
    </source>
</evidence>
<comment type="subunit">
    <text evidence="7">Homodimer. Binds to stalled ribosomes, contacting rRNA.</text>
</comment>
<dbReference type="GO" id="GO:0072344">
    <property type="term" value="P:rescue of stalled ribosome"/>
    <property type="evidence" value="ECO:0007669"/>
    <property type="project" value="UniProtKB-UniRule"/>
</dbReference>
<comment type="similarity">
    <text evidence="7">Belongs to the DNA mismatch repair MutS family. MutS2 subfamily.</text>
</comment>
<dbReference type="KEGG" id="bths:CNY62_02810"/>
<dbReference type="InterPro" id="IPR000432">
    <property type="entry name" value="DNA_mismatch_repair_MutS_C"/>
</dbReference>
<accession>A0A1D2L830</accession>
<keyword evidence="2 7" id="KW-0547">Nucleotide-binding</keyword>
<evidence type="ECO:0000256" key="1">
    <source>
        <dbReference type="ARBA" id="ARBA00022730"/>
    </source>
</evidence>
<dbReference type="Gene3D" id="3.30.1370.110">
    <property type="match status" value="1"/>
</dbReference>
<dbReference type="Pfam" id="PF20297">
    <property type="entry name" value="MSSS"/>
    <property type="match status" value="1"/>
</dbReference>
<dbReference type="InterPro" id="IPR002625">
    <property type="entry name" value="Smr_dom"/>
</dbReference>
<protein>
    <recommendedName>
        <fullName evidence="7">Endonuclease MutS2</fullName>
        <ecNumber evidence="7">3.1.-.-</ecNumber>
    </recommendedName>
    <alternativeName>
        <fullName evidence="7">Ribosome-associated protein quality control-upstream factor</fullName>
        <shortName evidence="7">RQC-upstream factor</shortName>
        <shortName evidence="7">RqcU</shortName>
        <ecNumber evidence="7">3.6.4.-</ecNumber>
    </alternativeName>
</protein>